<keyword evidence="4" id="KW-1185">Reference proteome</keyword>
<evidence type="ECO:0000259" key="1">
    <source>
        <dbReference type="Pfam" id="PF00534"/>
    </source>
</evidence>
<dbReference type="PANTHER" id="PTHR12526:SF630">
    <property type="entry name" value="GLYCOSYLTRANSFERASE"/>
    <property type="match status" value="1"/>
</dbReference>
<evidence type="ECO:0000313" key="4">
    <source>
        <dbReference type="Proteomes" id="UP001449657"/>
    </source>
</evidence>
<keyword evidence="3" id="KW-0328">Glycosyltransferase</keyword>
<feature type="domain" description="Glycosyl transferase family 1" evidence="1">
    <location>
        <begin position="199"/>
        <end position="353"/>
    </location>
</feature>
<dbReference type="Proteomes" id="UP001449657">
    <property type="component" value="Chromosome"/>
</dbReference>
<dbReference type="GO" id="GO:0016757">
    <property type="term" value="F:glycosyltransferase activity"/>
    <property type="evidence" value="ECO:0007669"/>
    <property type="project" value="UniProtKB-KW"/>
</dbReference>
<accession>A0ABZ2Z7G5</accession>
<dbReference type="NCBIfam" id="NF046085">
    <property type="entry name" value="XrtY_assoc_Gly1"/>
    <property type="match status" value="1"/>
</dbReference>
<gene>
    <name evidence="3" type="ORF">WJU22_05670</name>
</gene>
<reference evidence="3 4" key="1">
    <citation type="submission" date="2024-03" db="EMBL/GenBank/DDBJ databases">
        <title>Chitinophaga caseinilytica sp. nov., a casein hydrolysing bacterium isolated from forest soil.</title>
        <authorList>
            <person name="Lee D.S."/>
            <person name="Han D.M."/>
            <person name="Baek J.H."/>
            <person name="Choi D.G."/>
            <person name="Jeon J.H."/>
            <person name="Jeon C.O."/>
        </authorList>
    </citation>
    <scope>NUCLEOTIDE SEQUENCE [LARGE SCALE GENOMIC DNA]</scope>
    <source>
        <strain evidence="3 4">KACC 19118</strain>
    </source>
</reference>
<protein>
    <submittedName>
        <fullName evidence="3">Glycosyltransferase</fullName>
        <ecNumber evidence="3">2.4.-.-</ecNumber>
    </submittedName>
</protein>
<dbReference type="InterPro" id="IPR001296">
    <property type="entry name" value="Glyco_trans_1"/>
</dbReference>
<organism evidence="3 4">
    <name type="scientific">Chitinophaga caseinilytica</name>
    <dbReference type="NCBI Taxonomy" id="2267521"/>
    <lineage>
        <taxon>Bacteria</taxon>
        <taxon>Pseudomonadati</taxon>
        <taxon>Bacteroidota</taxon>
        <taxon>Chitinophagia</taxon>
        <taxon>Chitinophagales</taxon>
        <taxon>Chitinophagaceae</taxon>
        <taxon>Chitinophaga</taxon>
    </lineage>
</organism>
<evidence type="ECO:0000313" key="3">
    <source>
        <dbReference type="EMBL" id="WZN47663.1"/>
    </source>
</evidence>
<dbReference type="Pfam" id="PF13439">
    <property type="entry name" value="Glyco_transf_4"/>
    <property type="match status" value="1"/>
</dbReference>
<name>A0ABZ2Z7G5_9BACT</name>
<dbReference type="RefSeq" id="WP_341842289.1">
    <property type="nucleotide sequence ID" value="NZ_CP149792.1"/>
</dbReference>
<dbReference type="InterPro" id="IPR028098">
    <property type="entry name" value="Glyco_trans_4-like_N"/>
</dbReference>
<feature type="domain" description="Glycosyltransferase subfamily 4-like N-terminal" evidence="2">
    <location>
        <begin position="17"/>
        <end position="150"/>
    </location>
</feature>
<dbReference type="PANTHER" id="PTHR12526">
    <property type="entry name" value="GLYCOSYLTRANSFERASE"/>
    <property type="match status" value="1"/>
</dbReference>
<dbReference type="Gene3D" id="3.40.50.2000">
    <property type="entry name" value="Glycogen Phosphorylase B"/>
    <property type="match status" value="2"/>
</dbReference>
<dbReference type="EMBL" id="CP150096">
    <property type="protein sequence ID" value="WZN47663.1"/>
    <property type="molecule type" value="Genomic_DNA"/>
</dbReference>
<dbReference type="Pfam" id="PF00534">
    <property type="entry name" value="Glycos_transf_1"/>
    <property type="match status" value="1"/>
</dbReference>
<keyword evidence="3" id="KW-0808">Transferase</keyword>
<evidence type="ECO:0000259" key="2">
    <source>
        <dbReference type="Pfam" id="PF13439"/>
    </source>
</evidence>
<proteinExistence type="predicted"/>
<dbReference type="EC" id="2.4.-.-" evidence="3"/>
<sequence>MNILFIVPSYKPAYIYGGPIVSVARLAESLVQIGHTVTVYTTTANGPDELDMPLDRPVIMDGVRVQFFRRITKDHTHVSPALWKAVWNTVKEYDAVHIHSWWNFLIMGVSAICAIKGIKPVLSPRGMLCDYVFQSKNQFKKKLLHHAVGKHLLSRTYLHVTSDVEWNDCLKINTNWRGGLIHNIVDLPFMTGAEAPQPENREFTIGFLSRVDPKKGLDILIRALAGVEFPFRLKIAGAGDAAYEAELRSLIAEEKLEDKVEWVGWKKGDAKFEFLADVDLFALTSHNENFAVVVIESLSVGTPVLVSEHVGLSRYVKEKHLGWVTTLAINDVRARLTEAYRARNERQRIRREAMPIIRTDFNEEKLAADYAEMYRNVGSLPLKRAAV</sequence>
<dbReference type="SUPFAM" id="SSF53756">
    <property type="entry name" value="UDP-Glycosyltransferase/glycogen phosphorylase"/>
    <property type="match status" value="1"/>
</dbReference>